<feature type="chain" id="PRO_5042859716" description="DUF4412 domain-containing protein" evidence="2">
    <location>
        <begin position="22"/>
        <end position="481"/>
    </location>
</feature>
<keyword evidence="2" id="KW-0732">Signal</keyword>
<name>A0AAP4B7K0_9FIRM</name>
<protein>
    <recommendedName>
        <fullName evidence="5">DUF4412 domain-containing protein</fullName>
    </recommendedName>
</protein>
<dbReference type="AlphaFoldDB" id="A0AAP4B7K0"/>
<evidence type="ECO:0008006" key="5">
    <source>
        <dbReference type="Google" id="ProtNLM"/>
    </source>
</evidence>
<evidence type="ECO:0000256" key="2">
    <source>
        <dbReference type="SAM" id="SignalP"/>
    </source>
</evidence>
<proteinExistence type="predicted"/>
<organism evidence="3 4">
    <name type="scientific">Fusibacillus kribbianus</name>
    <dbReference type="NCBI Taxonomy" id="3044208"/>
    <lineage>
        <taxon>Bacteria</taxon>
        <taxon>Bacillati</taxon>
        <taxon>Bacillota</taxon>
        <taxon>Clostridia</taxon>
        <taxon>Lachnospirales</taxon>
        <taxon>Lachnospiraceae</taxon>
        <taxon>Fusibacillus</taxon>
    </lineage>
</organism>
<accession>A0AAP4B7K0</accession>
<dbReference type="InterPro" id="IPR046720">
    <property type="entry name" value="DUF6612"/>
</dbReference>
<dbReference type="Gene3D" id="2.50.20.20">
    <property type="match status" value="1"/>
</dbReference>
<evidence type="ECO:0000313" key="3">
    <source>
        <dbReference type="EMBL" id="MDI9241229.1"/>
    </source>
</evidence>
<dbReference type="EMBL" id="JASGBQ010000002">
    <property type="protein sequence ID" value="MDI9241229.1"/>
    <property type="molecule type" value="Genomic_DNA"/>
</dbReference>
<comment type="caution">
    <text evidence="3">The sequence shown here is derived from an EMBL/GenBank/DDBJ whole genome shotgun (WGS) entry which is preliminary data.</text>
</comment>
<dbReference type="PROSITE" id="PS51257">
    <property type="entry name" value="PROKAR_LIPOPROTEIN"/>
    <property type="match status" value="1"/>
</dbReference>
<feature type="signal peptide" evidence="2">
    <location>
        <begin position="1"/>
        <end position="21"/>
    </location>
</feature>
<evidence type="ECO:0000256" key="1">
    <source>
        <dbReference type="SAM" id="MobiDB-lite"/>
    </source>
</evidence>
<dbReference type="Pfam" id="PF20316">
    <property type="entry name" value="DUF6612"/>
    <property type="match status" value="1"/>
</dbReference>
<evidence type="ECO:0000313" key="4">
    <source>
        <dbReference type="Proteomes" id="UP001300383"/>
    </source>
</evidence>
<gene>
    <name evidence="3" type="ORF">QJ036_01880</name>
</gene>
<feature type="region of interest" description="Disordered" evidence="1">
    <location>
        <begin position="269"/>
        <end position="318"/>
    </location>
</feature>
<keyword evidence="4" id="KW-1185">Reference proteome</keyword>
<reference evidence="3 4" key="1">
    <citation type="submission" date="2023-05" db="EMBL/GenBank/DDBJ databases">
        <title>[ruminococcus] sp. nov., isolated from a pig farm feces dump.</title>
        <authorList>
            <person name="Chang Y.-H."/>
        </authorList>
    </citation>
    <scope>NUCLEOTIDE SEQUENCE [LARGE SCALE GENOMIC DNA]</scope>
    <source>
        <strain evidence="3 4">YH-rum2234</strain>
    </source>
</reference>
<dbReference type="Proteomes" id="UP001300383">
    <property type="component" value="Unassembled WGS sequence"/>
</dbReference>
<sequence length="481" mass="53728">MKKQCAVFLTVLLAFTSVLFAGCGKKVTAEELMKEVKANMEKVTSMSMDIDADISMGIKQSGVGLDLDVTMSMKTEQTKDPEAAHMTGTVSMSLLGMNVDMESYSVVENGKYAVYTNTAGEWTRTETEKPDENSLNEISEMFSQNEEYKLQDKTEKLDGKEVYVLNTTISGEYMESIMGQMNSAANLGVGGADWSGVKIDSVIKIDAEKKLPVEMILDCGDSMSELMKNAMGASGSSDAEISVNEFVMTITFGRFNEIDEIKVPEAAKAADVTDGGEEDGGLESFLNGSISENDGERETDSAVRIPQGTDSGEEDEDTIYINPDGSYQLENFWDEGTRVNIRTPEGFAFNEYSDNTYFMFDYLGNQDFESVVASYMLDSDYTEEEMEEYYMDDVKYYQEDEDYSNVEVQTKQLYGGGNHIWSFIKVSYTYDETSNYIEYFAWTILEDGRVVQCEIEDYAYEQECSLIDDSILETVLGALAE</sequence>